<dbReference type="EMBL" id="JARBHB010000002">
    <property type="protein sequence ID" value="KAJ8894110.1"/>
    <property type="molecule type" value="Genomic_DNA"/>
</dbReference>
<gene>
    <name evidence="1" type="ORF">PR048_006720</name>
</gene>
<evidence type="ECO:0000313" key="1">
    <source>
        <dbReference type="EMBL" id="KAJ8894110.1"/>
    </source>
</evidence>
<dbReference type="Proteomes" id="UP001159363">
    <property type="component" value="Chromosome 2"/>
</dbReference>
<evidence type="ECO:0000313" key="2">
    <source>
        <dbReference type="Proteomes" id="UP001159363"/>
    </source>
</evidence>
<name>A0ABQ9IBR0_9NEOP</name>
<organism evidence="1 2">
    <name type="scientific">Dryococelus australis</name>
    <dbReference type="NCBI Taxonomy" id="614101"/>
    <lineage>
        <taxon>Eukaryota</taxon>
        <taxon>Metazoa</taxon>
        <taxon>Ecdysozoa</taxon>
        <taxon>Arthropoda</taxon>
        <taxon>Hexapoda</taxon>
        <taxon>Insecta</taxon>
        <taxon>Pterygota</taxon>
        <taxon>Neoptera</taxon>
        <taxon>Polyneoptera</taxon>
        <taxon>Phasmatodea</taxon>
        <taxon>Verophasmatodea</taxon>
        <taxon>Anareolatae</taxon>
        <taxon>Phasmatidae</taxon>
        <taxon>Eurycanthinae</taxon>
        <taxon>Dryococelus</taxon>
    </lineage>
</organism>
<sequence length="120" mass="13721">MTQCMHLFLQIFPYRNMITQLSRNEESKIKEAVKDQAIVILCDETKNCKGECVFVVLFRILLASGEYKMLAAGAKVLFNGMLKSSCGHSIEIILVLEILLHIQYWVHKLNIVENIVNLLP</sequence>
<accession>A0ABQ9IBR0</accession>
<proteinExistence type="predicted"/>
<comment type="caution">
    <text evidence="1">The sequence shown here is derived from an EMBL/GenBank/DDBJ whole genome shotgun (WGS) entry which is preliminary data.</text>
</comment>
<keyword evidence="2" id="KW-1185">Reference proteome</keyword>
<reference evidence="1 2" key="1">
    <citation type="submission" date="2023-02" db="EMBL/GenBank/DDBJ databases">
        <title>LHISI_Scaffold_Assembly.</title>
        <authorList>
            <person name="Stuart O.P."/>
            <person name="Cleave R."/>
            <person name="Magrath M.J.L."/>
            <person name="Mikheyev A.S."/>
        </authorList>
    </citation>
    <scope>NUCLEOTIDE SEQUENCE [LARGE SCALE GENOMIC DNA]</scope>
    <source>
        <strain evidence="1">Daus_M_001</strain>
        <tissue evidence="1">Leg muscle</tissue>
    </source>
</reference>
<protein>
    <submittedName>
        <fullName evidence="1">Uncharacterized protein</fullName>
    </submittedName>
</protein>